<dbReference type="EMBL" id="CP095045">
    <property type="protein sequence ID" value="UOQ56793.1"/>
    <property type="molecule type" value="Genomic_DNA"/>
</dbReference>
<dbReference type="EC" id="2.7.13.3" evidence="2"/>
<evidence type="ECO:0000259" key="13">
    <source>
        <dbReference type="Pfam" id="PF23539"/>
    </source>
</evidence>
<evidence type="ECO:0000256" key="10">
    <source>
        <dbReference type="SAM" id="Phobius"/>
    </source>
</evidence>
<proteinExistence type="predicted"/>
<comment type="catalytic activity">
    <reaction evidence="1">
        <text>ATP + protein L-histidine = ADP + protein N-phospho-L-histidine.</text>
        <dbReference type="EC" id="2.7.13.3"/>
    </reaction>
</comment>
<dbReference type="InterPro" id="IPR055558">
    <property type="entry name" value="DUF7134"/>
</dbReference>
<feature type="domain" description="DUF7134" evidence="13">
    <location>
        <begin position="20"/>
        <end position="149"/>
    </location>
</feature>
<dbReference type="CDD" id="cd16917">
    <property type="entry name" value="HATPase_UhpB-NarQ-NarX-like"/>
    <property type="match status" value="1"/>
</dbReference>
<dbReference type="PANTHER" id="PTHR24421:SF10">
    <property type="entry name" value="NITRATE_NITRITE SENSOR PROTEIN NARQ"/>
    <property type="match status" value="1"/>
</dbReference>
<dbReference type="SUPFAM" id="SSF55874">
    <property type="entry name" value="ATPase domain of HSP90 chaperone/DNA topoisomerase II/histidine kinase"/>
    <property type="match status" value="1"/>
</dbReference>
<evidence type="ECO:0000256" key="6">
    <source>
        <dbReference type="ARBA" id="ARBA00022777"/>
    </source>
</evidence>
<dbReference type="Proteomes" id="UP000831786">
    <property type="component" value="Chromosome"/>
</dbReference>
<evidence type="ECO:0000313" key="14">
    <source>
        <dbReference type="EMBL" id="UOQ56793.1"/>
    </source>
</evidence>
<keyword evidence="15" id="KW-1185">Reference proteome</keyword>
<sequence length="464" mass="48614">MSAPHDPASWTRPPVGRAGLRADLGLALLLAFASLTTALLYARTGMYPDPAEPWVWVLGLGLATLPLAVRRRYPVPVAIVVAAGFFVCGQFGVPEVLIINITLFCALYTVGAWERRRTLAVWARLGIGAAMIGWLVVSLIVASSSDDVIPGVSRSGIFSAYATYAVIQIITNLLYFGGAFLFGERSWRAARTQARLEAQGRELELERQTSAAQAVALDRLAIARELHDVVAHHVSVMGIQAAAARRLLERDPDRAAAALEVVETSAGDAVTELRRLVGTLRTPEREGDAPTTVGVAQLPALVAEAQSVGTPTTLIVAGTPRPLPMLVDVALYRVVQEALTNVRKHAGRGAIAEVRLRFGSTTVEVEVTDDGVRQGLGAREPGSGLGLRGMRERIGAVGGTVAAARRERGGFLVRAAVPTSAAADPAPAGLATGAATAAPPAAARTETTARSTATATATATERPA</sequence>
<feature type="transmembrane region" description="Helical" evidence="10">
    <location>
        <begin position="79"/>
        <end position="109"/>
    </location>
</feature>
<evidence type="ECO:0000313" key="15">
    <source>
        <dbReference type="Proteomes" id="UP000831786"/>
    </source>
</evidence>
<keyword evidence="10" id="KW-0472">Membrane</keyword>
<dbReference type="PANTHER" id="PTHR24421">
    <property type="entry name" value="NITRATE/NITRITE SENSOR PROTEIN NARX-RELATED"/>
    <property type="match status" value="1"/>
</dbReference>
<gene>
    <name evidence="14" type="ORF">MUN78_14140</name>
</gene>
<dbReference type="RefSeq" id="WP_244727258.1">
    <property type="nucleotide sequence ID" value="NZ_CP095045.1"/>
</dbReference>
<dbReference type="GO" id="GO:0016301">
    <property type="term" value="F:kinase activity"/>
    <property type="evidence" value="ECO:0007669"/>
    <property type="project" value="UniProtKB-KW"/>
</dbReference>
<keyword evidence="7" id="KW-0067">ATP-binding</keyword>
<evidence type="ECO:0000256" key="9">
    <source>
        <dbReference type="SAM" id="MobiDB-lite"/>
    </source>
</evidence>
<dbReference type="InterPro" id="IPR050482">
    <property type="entry name" value="Sensor_HK_TwoCompSys"/>
</dbReference>
<dbReference type="Gene3D" id="3.30.565.10">
    <property type="entry name" value="Histidine kinase-like ATPase, C-terminal domain"/>
    <property type="match status" value="1"/>
</dbReference>
<keyword evidence="3" id="KW-0597">Phosphoprotein</keyword>
<keyword evidence="6 14" id="KW-0418">Kinase</keyword>
<feature type="domain" description="Signal transduction histidine kinase subgroup 3 dimerisation and phosphoacceptor" evidence="12">
    <location>
        <begin position="219"/>
        <end position="283"/>
    </location>
</feature>
<evidence type="ECO:0000256" key="2">
    <source>
        <dbReference type="ARBA" id="ARBA00012438"/>
    </source>
</evidence>
<dbReference type="Pfam" id="PF02518">
    <property type="entry name" value="HATPase_c"/>
    <property type="match status" value="1"/>
</dbReference>
<evidence type="ECO:0000259" key="11">
    <source>
        <dbReference type="Pfam" id="PF02518"/>
    </source>
</evidence>
<evidence type="ECO:0000256" key="5">
    <source>
        <dbReference type="ARBA" id="ARBA00022741"/>
    </source>
</evidence>
<feature type="transmembrane region" description="Helical" evidence="10">
    <location>
        <begin position="20"/>
        <end position="42"/>
    </location>
</feature>
<accession>A0ABY4FKA7</accession>
<evidence type="ECO:0000256" key="7">
    <source>
        <dbReference type="ARBA" id="ARBA00022840"/>
    </source>
</evidence>
<feature type="transmembrane region" description="Helical" evidence="10">
    <location>
        <begin position="121"/>
        <end position="141"/>
    </location>
</feature>
<reference evidence="14 15" key="1">
    <citation type="submission" date="2022-04" db="EMBL/GenBank/DDBJ databases">
        <title>Leucobacter sp. isolated from rhizosphere of garlic.</title>
        <authorList>
            <person name="Won M."/>
            <person name="Lee C.-M."/>
            <person name="Woen H.-Y."/>
            <person name="Kwon S.-W."/>
        </authorList>
    </citation>
    <scope>NUCLEOTIDE SEQUENCE [LARGE SCALE GENOMIC DNA]</scope>
    <source>
        <strain evidence="14 15">H21R-40</strain>
    </source>
</reference>
<dbReference type="InterPro" id="IPR003594">
    <property type="entry name" value="HATPase_dom"/>
</dbReference>
<name>A0ABY4FKA7_9MICO</name>
<feature type="domain" description="Histidine kinase/HSP90-like ATPase" evidence="11">
    <location>
        <begin position="329"/>
        <end position="419"/>
    </location>
</feature>
<dbReference type="Pfam" id="PF23539">
    <property type="entry name" value="DUF7134"/>
    <property type="match status" value="1"/>
</dbReference>
<protein>
    <recommendedName>
        <fullName evidence="2">histidine kinase</fullName>
        <ecNumber evidence="2">2.7.13.3</ecNumber>
    </recommendedName>
</protein>
<keyword evidence="10" id="KW-1133">Transmembrane helix</keyword>
<organism evidence="14 15">
    <name type="scientific">Leucobacter allii</name>
    <dbReference type="NCBI Taxonomy" id="2932247"/>
    <lineage>
        <taxon>Bacteria</taxon>
        <taxon>Bacillati</taxon>
        <taxon>Actinomycetota</taxon>
        <taxon>Actinomycetes</taxon>
        <taxon>Micrococcales</taxon>
        <taxon>Microbacteriaceae</taxon>
        <taxon>Leucobacter</taxon>
    </lineage>
</organism>
<keyword evidence="8" id="KW-0902">Two-component regulatory system</keyword>
<evidence type="ECO:0000256" key="4">
    <source>
        <dbReference type="ARBA" id="ARBA00022679"/>
    </source>
</evidence>
<feature type="transmembrane region" description="Helical" evidence="10">
    <location>
        <begin position="54"/>
        <end position="73"/>
    </location>
</feature>
<feature type="transmembrane region" description="Helical" evidence="10">
    <location>
        <begin position="161"/>
        <end position="182"/>
    </location>
</feature>
<keyword evidence="5" id="KW-0547">Nucleotide-binding</keyword>
<evidence type="ECO:0000259" key="12">
    <source>
        <dbReference type="Pfam" id="PF07730"/>
    </source>
</evidence>
<dbReference type="InterPro" id="IPR036890">
    <property type="entry name" value="HATPase_C_sf"/>
</dbReference>
<evidence type="ECO:0000256" key="8">
    <source>
        <dbReference type="ARBA" id="ARBA00023012"/>
    </source>
</evidence>
<feature type="region of interest" description="Disordered" evidence="9">
    <location>
        <begin position="422"/>
        <end position="464"/>
    </location>
</feature>
<evidence type="ECO:0000256" key="1">
    <source>
        <dbReference type="ARBA" id="ARBA00000085"/>
    </source>
</evidence>
<keyword evidence="10" id="KW-0812">Transmembrane</keyword>
<dbReference type="InterPro" id="IPR011712">
    <property type="entry name" value="Sig_transdc_His_kin_sub3_dim/P"/>
</dbReference>
<dbReference type="Pfam" id="PF07730">
    <property type="entry name" value="HisKA_3"/>
    <property type="match status" value="1"/>
</dbReference>
<evidence type="ECO:0000256" key="3">
    <source>
        <dbReference type="ARBA" id="ARBA00022553"/>
    </source>
</evidence>
<dbReference type="Gene3D" id="1.20.5.1930">
    <property type="match status" value="1"/>
</dbReference>
<keyword evidence="4" id="KW-0808">Transferase</keyword>